<feature type="signal peptide" evidence="1">
    <location>
        <begin position="1"/>
        <end position="30"/>
    </location>
</feature>
<gene>
    <name evidence="4" type="ORF">CF651_04020</name>
</gene>
<dbReference type="AlphaFoldDB" id="A0A229UW67"/>
<dbReference type="InterPro" id="IPR012854">
    <property type="entry name" value="Cu_amine_oxidase-like_N"/>
</dbReference>
<dbReference type="InterPro" id="IPR058094">
    <property type="entry name" value="Ig-like_OmpL47-like"/>
</dbReference>
<dbReference type="GO" id="GO:0016052">
    <property type="term" value="P:carbohydrate catabolic process"/>
    <property type="evidence" value="ECO:0007669"/>
    <property type="project" value="InterPro"/>
</dbReference>
<dbReference type="SUPFAM" id="SSF55383">
    <property type="entry name" value="Copper amine oxidase, domain N"/>
    <property type="match status" value="1"/>
</dbReference>
<evidence type="ECO:0000313" key="4">
    <source>
        <dbReference type="EMBL" id="OXM87648.1"/>
    </source>
</evidence>
<dbReference type="SUPFAM" id="SSF49344">
    <property type="entry name" value="CBD9-like"/>
    <property type="match status" value="1"/>
</dbReference>
<dbReference type="NCBIfam" id="NF047446">
    <property type="entry name" value="barrel_OmpL47"/>
    <property type="match status" value="1"/>
</dbReference>
<reference evidence="4 5" key="1">
    <citation type="submission" date="2017-07" db="EMBL/GenBank/DDBJ databases">
        <title>Genome sequencing and assembly of Paenibacillus rigui.</title>
        <authorList>
            <person name="Mayilraj S."/>
        </authorList>
    </citation>
    <scope>NUCLEOTIDE SEQUENCE [LARGE SCALE GENOMIC DNA]</scope>
    <source>
        <strain evidence="4 5">JCM 16352</strain>
    </source>
</reference>
<organism evidence="4 5">
    <name type="scientific">Paenibacillus rigui</name>
    <dbReference type="NCBI Taxonomy" id="554312"/>
    <lineage>
        <taxon>Bacteria</taxon>
        <taxon>Bacillati</taxon>
        <taxon>Bacillota</taxon>
        <taxon>Bacilli</taxon>
        <taxon>Bacillales</taxon>
        <taxon>Paenibacillaceae</taxon>
        <taxon>Paenibacillus</taxon>
    </lineage>
</organism>
<evidence type="ECO:0008006" key="6">
    <source>
        <dbReference type="Google" id="ProtNLM"/>
    </source>
</evidence>
<comment type="caution">
    <text evidence="4">The sequence shown here is derived from an EMBL/GenBank/DDBJ whole genome shotgun (WGS) entry which is preliminary data.</text>
</comment>
<proteinExistence type="predicted"/>
<keyword evidence="1" id="KW-0732">Signal</keyword>
<feature type="chain" id="PRO_5011991419" description="Copper amine oxidase-like N-terminal domain-containing protein" evidence="1">
    <location>
        <begin position="31"/>
        <end position="911"/>
    </location>
</feature>
<dbReference type="GO" id="GO:0030246">
    <property type="term" value="F:carbohydrate binding"/>
    <property type="evidence" value="ECO:0007669"/>
    <property type="project" value="InterPro"/>
</dbReference>
<evidence type="ECO:0000259" key="2">
    <source>
        <dbReference type="Pfam" id="PF06452"/>
    </source>
</evidence>
<name>A0A229UW67_9BACL</name>
<evidence type="ECO:0000313" key="5">
    <source>
        <dbReference type="Proteomes" id="UP000215509"/>
    </source>
</evidence>
<evidence type="ECO:0000259" key="3">
    <source>
        <dbReference type="Pfam" id="PF07833"/>
    </source>
</evidence>
<dbReference type="Gene3D" id="3.30.457.10">
    <property type="entry name" value="Copper amine oxidase-like, N-terminal domain"/>
    <property type="match status" value="1"/>
</dbReference>
<dbReference type="OrthoDB" id="9760240at2"/>
<feature type="domain" description="Carbohydrate-binding" evidence="2">
    <location>
        <begin position="218"/>
        <end position="403"/>
    </location>
</feature>
<keyword evidence="5" id="KW-1185">Reference proteome</keyword>
<feature type="domain" description="Copper amine oxidase-like N-terminal" evidence="3">
    <location>
        <begin position="446"/>
        <end position="537"/>
    </location>
</feature>
<dbReference type="InterPro" id="IPR036582">
    <property type="entry name" value="Mao_N_sf"/>
</dbReference>
<accession>A0A229UW67</accession>
<dbReference type="EMBL" id="NMQW01000003">
    <property type="protein sequence ID" value="OXM87648.1"/>
    <property type="molecule type" value="Genomic_DNA"/>
</dbReference>
<dbReference type="Gene3D" id="2.60.40.1190">
    <property type="match status" value="1"/>
</dbReference>
<dbReference type="Pfam" id="PF07833">
    <property type="entry name" value="Cu_amine_oxidN1"/>
    <property type="match status" value="1"/>
</dbReference>
<protein>
    <recommendedName>
        <fullName evidence="6">Copper amine oxidase-like N-terminal domain-containing protein</fullName>
    </recommendedName>
</protein>
<evidence type="ECO:0000256" key="1">
    <source>
        <dbReference type="SAM" id="SignalP"/>
    </source>
</evidence>
<dbReference type="GO" id="GO:0004553">
    <property type="term" value="F:hydrolase activity, hydrolyzing O-glycosyl compounds"/>
    <property type="evidence" value="ECO:0007669"/>
    <property type="project" value="InterPro"/>
</dbReference>
<dbReference type="Proteomes" id="UP000215509">
    <property type="component" value="Unassembled WGS sequence"/>
</dbReference>
<dbReference type="RefSeq" id="WP_094013574.1">
    <property type="nucleotide sequence ID" value="NZ_NMQW01000003.1"/>
</dbReference>
<dbReference type="Pfam" id="PF06452">
    <property type="entry name" value="CBM9_1"/>
    <property type="match status" value="1"/>
</dbReference>
<sequence length="911" mass="98733">MKHSRAFCIQKLVLIFVLLAAMIIPSTVYAAPYDIAANFDRNGDFGGWVIEGNGHASGVVSDGNLNLTVKNDNPGLIRPHNGTASHINSGRYRQIKIKMKNNTAATKGAVAWRIDGAMVGSFPYTSGGFLVENTIYFDIKPNDQDYTEYSIDLSSIPNWKAYIEALRISPAQGVASGTVNIDYIKIVDSDDLPAAPVPRRATDKTKYQAGKVDEAIHIDGKLDEDYWKSATKARLSKNLRNRNPEASYFMVGWDDNNLYVGFMAKDEVNVANSQPSVWEDDAMELFIDGGNEKSPQYDANDRQYIIGRQYEGIYSDGKSAKFNSTGVKFAKQEVVGGWSIEMAIPFSNLGVVPVMGARLGLDVLYDDDDGLFHDSVLCDYKTIWAGTKNNSKDTTAFGEITLSQSPITVQELVKNKISNVMALKVGSSIAYQNGIKTQIDVEKNHITPIVQDGTTWVPLKFIAEGFGAKTEWDATTSGMKIVVGDKVIKMKIGNHTIYVDGQGYYISSAPQLIGEETLVPLGVLSEMIGQDIFLDNSGLIVVGADREFIDNDTEGSLLHEILNLFTAPPVITGVFLTPPNGNGWFNGDVTVHFAVYDNGSGVASVTPDIIVSTEGRNQTVTGTAVDEAGNQVSTEIRNIHIDKTKPETSSALSPSAPDGMNGWYTQPVTLQLTGADQLSGVAETVYSADGGTNWQLYSGPVTFRQDGRYSISYRSTDLADNQELPKTIRFQLDSSAPSISVASPIAGRSYLDSGGLAVQYTLSDVLSGVDAGKAAVTLNEQPVPLGAVIPLYTLPLGPNTVKISSGDMAGNVGDVTVTFSTYANLDSLHALVARFADMKWIDNAGIANSLQRKLDHGDLREFMREVQAQSGKHISSASSAYMLRDAQFILDVLTDLVNQYTNNKSIDGPET</sequence>
<dbReference type="Gene3D" id="3.30.1920.20">
    <property type="match status" value="1"/>
</dbReference>
<dbReference type="InterPro" id="IPR010502">
    <property type="entry name" value="Carb-bd_dom_fam9"/>
</dbReference>